<comment type="caution">
    <text evidence="2">The sequence shown here is derived from an EMBL/GenBank/DDBJ whole genome shotgun (WGS) entry which is preliminary data.</text>
</comment>
<dbReference type="InterPro" id="IPR004919">
    <property type="entry name" value="GmrSD_N"/>
</dbReference>
<dbReference type="EMBL" id="JBHSPR010000024">
    <property type="protein sequence ID" value="MFC6019973.1"/>
    <property type="molecule type" value="Genomic_DNA"/>
</dbReference>
<reference evidence="3" key="1">
    <citation type="journal article" date="2019" name="Int. J. Syst. Evol. Microbiol.">
        <title>The Global Catalogue of Microorganisms (GCM) 10K type strain sequencing project: providing services to taxonomists for standard genome sequencing and annotation.</title>
        <authorList>
            <consortium name="The Broad Institute Genomics Platform"/>
            <consortium name="The Broad Institute Genome Sequencing Center for Infectious Disease"/>
            <person name="Wu L."/>
            <person name="Ma J."/>
        </authorList>
    </citation>
    <scope>NUCLEOTIDE SEQUENCE [LARGE SCALE GENOMIC DNA]</scope>
    <source>
        <strain evidence="3">ZS-35-S2</strain>
    </source>
</reference>
<sequence length="538" mass="59525">MSEAYDATKVGTLLADMRAGVYDVPHFQRVFSRDRIWVADLMTTLLGSGRIGALLVWQPQDKQQPAGRYRRSSDSALWVVDGQQRMTGIAAAFGEQPPWMTDSQWRRCGGPRLEVSIGASRDNKPVLVRAPSRSPHVPLGHVYRASDDDVALVLRESRLPNDSRFALRVQSMVHRLLDVEVLREWLRTDLEDAYENFVRRNKRSTQIGLKPEELALSVLAHTYEPLLPTCVDPIIDKAAESGLAQTVTRRRVNNMLQRMLPHSQSNKSAVYVSGAAVATAAERLTRAHKLALAYLSEQGLTCDELISAPSLLEVLVALFDRFEHARLDTFAPRWMAHVLAGSLLFGRPTTVAQALDIIQTRGSYANVCAGLAALTPAGPPAPFSEPRLHVVPVSKRSWGPIGGLYAMVCASGVAGRVSDLAVPDLTFPDPRMRLRPLCENPMQGMIIYHAFMSDATAEVIGAHRGWTRDAYDELQPSDLVRSAHQLPVPPADMKPDEVADWLTEHRGPFLARGINDYLAHVGPLWEDPQTALFVPQPD</sequence>
<evidence type="ECO:0000313" key="3">
    <source>
        <dbReference type="Proteomes" id="UP001596203"/>
    </source>
</evidence>
<gene>
    <name evidence="2" type="ORF">ACFP2T_27730</name>
</gene>
<protein>
    <submittedName>
        <fullName evidence="2">DUF262 domain-containing protein</fullName>
    </submittedName>
</protein>
<evidence type="ECO:0000259" key="1">
    <source>
        <dbReference type="Pfam" id="PF03235"/>
    </source>
</evidence>
<evidence type="ECO:0000313" key="2">
    <source>
        <dbReference type="EMBL" id="MFC6019973.1"/>
    </source>
</evidence>
<feature type="domain" description="GmrSD restriction endonucleases N-terminal" evidence="1">
    <location>
        <begin position="11"/>
        <end position="100"/>
    </location>
</feature>
<dbReference type="RefSeq" id="WP_377426564.1">
    <property type="nucleotide sequence ID" value="NZ_JBHSPR010000024.1"/>
</dbReference>
<accession>A0ABW1KHU2</accession>
<keyword evidence="3" id="KW-1185">Reference proteome</keyword>
<proteinExistence type="predicted"/>
<dbReference type="Proteomes" id="UP001596203">
    <property type="component" value="Unassembled WGS sequence"/>
</dbReference>
<name>A0ABW1KHU2_9ACTN</name>
<dbReference type="Pfam" id="PF03235">
    <property type="entry name" value="GmrSD_N"/>
    <property type="match status" value="1"/>
</dbReference>
<organism evidence="2 3">
    <name type="scientific">Plantactinospora solaniradicis</name>
    <dbReference type="NCBI Taxonomy" id="1723736"/>
    <lineage>
        <taxon>Bacteria</taxon>
        <taxon>Bacillati</taxon>
        <taxon>Actinomycetota</taxon>
        <taxon>Actinomycetes</taxon>
        <taxon>Micromonosporales</taxon>
        <taxon>Micromonosporaceae</taxon>
        <taxon>Plantactinospora</taxon>
    </lineage>
</organism>